<dbReference type="GO" id="GO:0016787">
    <property type="term" value="F:hydrolase activity"/>
    <property type="evidence" value="ECO:0007669"/>
    <property type="project" value="UniProtKB-UniRule"/>
</dbReference>
<dbReference type="SUPFAM" id="SSF52540">
    <property type="entry name" value="P-loop containing nucleoside triphosphate hydrolases"/>
    <property type="match status" value="1"/>
</dbReference>
<keyword evidence="2 11" id="KW-0235">DNA replication</keyword>
<dbReference type="GO" id="GO:0005524">
    <property type="term" value="F:ATP binding"/>
    <property type="evidence" value="ECO:0007669"/>
    <property type="project" value="UniProtKB-UniRule"/>
</dbReference>
<dbReference type="PROSITE" id="PS51198">
    <property type="entry name" value="UVRD_HELICASE_ATP_BIND"/>
    <property type="match status" value="1"/>
</dbReference>
<evidence type="ECO:0000313" key="15">
    <source>
        <dbReference type="EMBL" id="MYM61253.1"/>
    </source>
</evidence>
<dbReference type="GO" id="GO:0005829">
    <property type="term" value="C:cytosol"/>
    <property type="evidence" value="ECO:0007669"/>
    <property type="project" value="TreeGrafter"/>
</dbReference>
<dbReference type="NCBIfam" id="NF008172">
    <property type="entry name" value="PRK10919.1"/>
    <property type="match status" value="1"/>
</dbReference>
<dbReference type="InterPro" id="IPR027417">
    <property type="entry name" value="P-loop_NTPase"/>
</dbReference>
<dbReference type="FunFam" id="1.10.10.160:FF:000001">
    <property type="entry name" value="ATP-dependent DNA helicase"/>
    <property type="match status" value="1"/>
</dbReference>
<keyword evidence="16" id="KW-1185">Reference proteome</keyword>
<dbReference type="InterPro" id="IPR014017">
    <property type="entry name" value="DNA_helicase_UvrD-like_C"/>
</dbReference>
<dbReference type="GO" id="GO:0043138">
    <property type="term" value="F:3'-5' DNA helicase activity"/>
    <property type="evidence" value="ECO:0007669"/>
    <property type="project" value="UniProtKB-UniRule"/>
</dbReference>
<dbReference type="Gene3D" id="1.10.10.160">
    <property type="match status" value="1"/>
</dbReference>
<dbReference type="PROSITE" id="PS51217">
    <property type="entry name" value="UVRD_HELICASE_CTER"/>
    <property type="match status" value="1"/>
</dbReference>
<proteinExistence type="inferred from homology"/>
<dbReference type="EMBL" id="WWEU01000010">
    <property type="protein sequence ID" value="MYM61253.1"/>
    <property type="molecule type" value="Genomic_DNA"/>
</dbReference>
<keyword evidence="4 11" id="KW-0378">Hydrolase</keyword>
<dbReference type="FunFam" id="1.10.486.10:FF:000002">
    <property type="entry name" value="ATP-dependent DNA helicase Rep"/>
    <property type="match status" value="1"/>
</dbReference>
<evidence type="ECO:0000256" key="11">
    <source>
        <dbReference type="HAMAP-Rule" id="MF_01920"/>
    </source>
</evidence>
<evidence type="ECO:0000256" key="3">
    <source>
        <dbReference type="ARBA" id="ARBA00022741"/>
    </source>
</evidence>
<feature type="binding site" evidence="12">
    <location>
        <begin position="22"/>
        <end position="29"/>
    </location>
    <ligand>
        <name>ATP</name>
        <dbReference type="ChEBI" id="CHEBI:30616"/>
    </ligand>
</feature>
<evidence type="ECO:0000256" key="7">
    <source>
        <dbReference type="ARBA" id="ARBA00023125"/>
    </source>
</evidence>
<dbReference type="InterPro" id="IPR013986">
    <property type="entry name" value="DExx_box_DNA_helicase_dom_sf"/>
</dbReference>
<dbReference type="EC" id="5.6.2.4" evidence="11"/>
<comment type="function">
    <text evidence="11">Rep helicase is a single-stranded DNA-dependent ATPase involved in DNA replication; it can initiate unwinding at a nick in the DNA. It binds to the single-stranded DNA and acts in a progressive fashion along the DNA in the 3' to 5' direction.</text>
</comment>
<dbReference type="InterPro" id="IPR014016">
    <property type="entry name" value="UvrD-like_ATP-bd"/>
</dbReference>
<organism evidence="15 16">
    <name type="scientific">Vibrio tetraodonis subsp. pristinus</name>
    <dbReference type="NCBI Taxonomy" id="2695891"/>
    <lineage>
        <taxon>Bacteria</taxon>
        <taxon>Pseudomonadati</taxon>
        <taxon>Pseudomonadota</taxon>
        <taxon>Gammaproteobacteria</taxon>
        <taxon>Vibrionales</taxon>
        <taxon>Vibrionaceae</taxon>
        <taxon>Vibrio</taxon>
    </lineage>
</organism>
<dbReference type="PANTHER" id="PTHR11070">
    <property type="entry name" value="UVRD / RECB / PCRA DNA HELICASE FAMILY MEMBER"/>
    <property type="match status" value="1"/>
</dbReference>
<dbReference type="InterPro" id="IPR000212">
    <property type="entry name" value="DNA_helicase_UvrD/REP"/>
</dbReference>
<dbReference type="HAMAP" id="MF_01920">
    <property type="entry name" value="Helicase_Rep"/>
    <property type="match status" value="1"/>
</dbReference>
<name>A0A6L8M0G4_9VIBR</name>
<dbReference type="GO" id="GO:0006260">
    <property type="term" value="P:DNA replication"/>
    <property type="evidence" value="ECO:0007669"/>
    <property type="project" value="UniProtKB-UniRule"/>
</dbReference>
<protein>
    <recommendedName>
        <fullName evidence="11">ATP-dependent DNA helicase Rep</fullName>
        <ecNumber evidence="11">5.6.2.4</ecNumber>
    </recommendedName>
    <alternativeName>
        <fullName evidence="11">DNA 3'-5' helicase Rep</fullName>
    </alternativeName>
</protein>
<evidence type="ECO:0000256" key="8">
    <source>
        <dbReference type="ARBA" id="ARBA00023235"/>
    </source>
</evidence>
<evidence type="ECO:0000313" key="16">
    <source>
        <dbReference type="Proteomes" id="UP000478571"/>
    </source>
</evidence>
<evidence type="ECO:0000256" key="10">
    <source>
        <dbReference type="ARBA" id="ARBA00048988"/>
    </source>
</evidence>
<evidence type="ECO:0000259" key="14">
    <source>
        <dbReference type="PROSITE" id="PS51217"/>
    </source>
</evidence>
<keyword evidence="3 11" id="KW-0547">Nucleotide-binding</keyword>
<dbReference type="NCBIfam" id="TIGR01074">
    <property type="entry name" value="rep"/>
    <property type="match status" value="1"/>
</dbReference>
<comment type="catalytic activity">
    <reaction evidence="9 11">
        <text>Couples ATP hydrolysis with the unwinding of duplex DNA by translocating in the 3'-5' direction.</text>
        <dbReference type="EC" id="5.6.2.4"/>
    </reaction>
</comment>
<accession>A0A6L8M0G4</accession>
<dbReference type="GO" id="GO:0003697">
    <property type="term" value="F:single-stranded DNA binding"/>
    <property type="evidence" value="ECO:0007669"/>
    <property type="project" value="UniProtKB-UniRule"/>
</dbReference>
<feature type="binding site" evidence="11">
    <location>
        <position position="278"/>
    </location>
    <ligand>
        <name>ATP</name>
        <dbReference type="ChEBI" id="CHEBI:30616"/>
    </ligand>
</feature>
<dbReference type="GO" id="GO:0000725">
    <property type="term" value="P:recombinational repair"/>
    <property type="evidence" value="ECO:0007669"/>
    <property type="project" value="TreeGrafter"/>
</dbReference>
<evidence type="ECO:0000256" key="2">
    <source>
        <dbReference type="ARBA" id="ARBA00022705"/>
    </source>
</evidence>
<keyword evidence="6 11" id="KW-0067">ATP-binding</keyword>
<comment type="similarity">
    <text evidence="1 11">Belongs to the helicase family. UvrD subfamily.</text>
</comment>
<feature type="domain" description="UvrD-like helicase ATP-binding" evidence="13">
    <location>
        <begin position="1"/>
        <end position="280"/>
    </location>
</feature>
<keyword evidence="8 11" id="KW-0413">Isomerase</keyword>
<dbReference type="Pfam" id="PF13361">
    <property type="entry name" value="UvrD_C"/>
    <property type="match status" value="1"/>
</dbReference>
<evidence type="ECO:0000256" key="9">
    <source>
        <dbReference type="ARBA" id="ARBA00034617"/>
    </source>
</evidence>
<feature type="domain" description="UvrD-like helicase C-terminal" evidence="14">
    <location>
        <begin position="281"/>
        <end position="564"/>
    </location>
</feature>
<dbReference type="Gene3D" id="1.10.486.10">
    <property type="entry name" value="PCRA, domain 4"/>
    <property type="match status" value="1"/>
</dbReference>
<keyword evidence="5 11" id="KW-0347">Helicase</keyword>
<dbReference type="CDD" id="cd17932">
    <property type="entry name" value="DEXQc_UvrD"/>
    <property type="match status" value="1"/>
</dbReference>
<dbReference type="GO" id="GO:0009314">
    <property type="term" value="P:response to radiation"/>
    <property type="evidence" value="ECO:0007669"/>
    <property type="project" value="UniProtKB-ARBA"/>
</dbReference>
<evidence type="ECO:0000256" key="6">
    <source>
        <dbReference type="ARBA" id="ARBA00022840"/>
    </source>
</evidence>
<dbReference type="CDD" id="cd18807">
    <property type="entry name" value="SF1_C_UvrD"/>
    <property type="match status" value="1"/>
</dbReference>
<comment type="subunit">
    <text evidence="11">Homodimer.</text>
</comment>
<dbReference type="AlphaFoldDB" id="A0A6L8M0G4"/>
<gene>
    <name evidence="11 15" type="primary">rep</name>
    <name evidence="15" type="ORF">GTG28_18700</name>
</gene>
<evidence type="ECO:0000256" key="4">
    <source>
        <dbReference type="ARBA" id="ARBA00022801"/>
    </source>
</evidence>
<evidence type="ECO:0000256" key="5">
    <source>
        <dbReference type="ARBA" id="ARBA00022806"/>
    </source>
</evidence>
<dbReference type="Proteomes" id="UP000478571">
    <property type="component" value="Unassembled WGS sequence"/>
</dbReference>
<dbReference type="Gene3D" id="3.40.50.300">
    <property type="entry name" value="P-loop containing nucleotide triphosphate hydrolases"/>
    <property type="match status" value="2"/>
</dbReference>
<dbReference type="RefSeq" id="WP_160932514.1">
    <property type="nucleotide sequence ID" value="NZ_WWEU01000010.1"/>
</dbReference>
<keyword evidence="7 11" id="KW-0238">DNA-binding</keyword>
<evidence type="ECO:0000259" key="13">
    <source>
        <dbReference type="PROSITE" id="PS51198"/>
    </source>
</evidence>
<sequence>MKLNPNQDEAVKYVSGPCLVLAGAGSGKTRVITNKIAYLVKQCGYKARNIAAVTFTNKAAREMKERVAQTLGKSESKGLMVSTFHTLGLNIIKREYKALGLKPGFSLFDDQDQLALLKELTEKQLDGDKDLLRQLLSTISNWKNDMLTPEQVTKRAQGEQQQLFADCFSMYHKQMKAYNALDFDDLILLPVLLMKTNREVCQRWQNRIRYLLVDEYQDTNTSQYELVKLIVGESGRLTVVGDDDQSIYSWRGAKPQNLVLLGQDYPKLKLIKLEQNYRSTSRILRAANILIANNPHVYEKSLFSEIPDGEKLKVLLAKDEEHEAERVTGELIAHKFLNRTEYRDYAILYRGNHQSRLIEKSLMQNRVPYKLSGGTSFFARAEIKDIMAYLRVLVNPDDDNAFLRIVNTPRREIGPVTLEKLGSYANMRGKSLFEASFEIGLEQHLSGRGLENLRRFTHWLVKIADQSERGDKVEAVRSLVRDINYEDWLYETSTSAKAAEMRMKNVSDLYSWIVSDLEGDNYDQEEKSLKEVVQRLTLRDMMERGEEEENTDAVQLMTLHASKGLEFPYVYLIGSEEGILPHQTSIDEDNIEEERRLMYVGITRAQRELTFTMCKERRQFGELIKPTQSRFLDELPFDDVEWEVNKKPQSQEERMAKGQAHIASLRAMFNNK</sequence>
<dbReference type="InterPro" id="IPR005752">
    <property type="entry name" value="Helicase_Rep"/>
</dbReference>
<dbReference type="PANTHER" id="PTHR11070:SF64">
    <property type="entry name" value="ATP-DEPENDENT DNA HELICASE REP"/>
    <property type="match status" value="1"/>
</dbReference>
<reference evidence="15 16" key="1">
    <citation type="submission" date="2020-01" db="EMBL/GenBank/DDBJ databases">
        <title>Draft Genome Sequence of Vibrio sp. strain OCN044, Isolated from a Healthy Coral at Palmyra Atoll.</title>
        <authorList>
            <person name="Videau P."/>
            <person name="Loughran R."/>
            <person name="Esquivel A."/>
            <person name="Deadmond M."/>
            <person name="Paddock B.E."/>
            <person name="Saw J.H."/>
            <person name="Ushijima B."/>
        </authorList>
    </citation>
    <scope>NUCLEOTIDE SEQUENCE [LARGE SCALE GENOMIC DNA]</scope>
    <source>
        <strain evidence="15 16">OCN044</strain>
    </source>
</reference>
<comment type="caution">
    <text evidence="15">The sequence shown here is derived from an EMBL/GenBank/DDBJ whole genome shotgun (WGS) entry which is preliminary data.</text>
</comment>
<dbReference type="Pfam" id="PF00580">
    <property type="entry name" value="UvrD-helicase"/>
    <property type="match status" value="1"/>
</dbReference>
<evidence type="ECO:0000256" key="1">
    <source>
        <dbReference type="ARBA" id="ARBA00009922"/>
    </source>
</evidence>
<dbReference type="GO" id="GO:0032991">
    <property type="term" value="C:protein-containing complex"/>
    <property type="evidence" value="ECO:0007669"/>
    <property type="project" value="UniProtKB-ARBA"/>
</dbReference>
<evidence type="ECO:0000256" key="12">
    <source>
        <dbReference type="PROSITE-ProRule" id="PRU00560"/>
    </source>
</evidence>
<comment type="catalytic activity">
    <reaction evidence="10 11">
        <text>ATP + H2O = ADP + phosphate + H(+)</text>
        <dbReference type="Rhea" id="RHEA:13065"/>
        <dbReference type="ChEBI" id="CHEBI:15377"/>
        <dbReference type="ChEBI" id="CHEBI:15378"/>
        <dbReference type="ChEBI" id="CHEBI:30616"/>
        <dbReference type="ChEBI" id="CHEBI:43474"/>
        <dbReference type="ChEBI" id="CHEBI:456216"/>
        <dbReference type="EC" id="5.6.2.4"/>
    </reaction>
</comment>